<gene>
    <name evidence="5" type="ORF">ACFFIX_06810</name>
</gene>
<protein>
    <submittedName>
        <fullName evidence="5">GNAT family N-acetyltransferase</fullName>
        <ecNumber evidence="5">2.3.-.-</ecNumber>
    </submittedName>
</protein>
<dbReference type="InterPro" id="IPR000182">
    <property type="entry name" value="GNAT_dom"/>
</dbReference>
<evidence type="ECO:0000313" key="6">
    <source>
        <dbReference type="Proteomes" id="UP001589854"/>
    </source>
</evidence>
<proteinExistence type="inferred from homology"/>
<evidence type="ECO:0000256" key="3">
    <source>
        <dbReference type="ARBA" id="ARBA00038502"/>
    </source>
</evidence>
<feature type="domain" description="N-acetyltransferase" evidence="4">
    <location>
        <begin position="4"/>
        <end position="52"/>
    </location>
</feature>
<name>A0ABV6GBX0_9BACI</name>
<keyword evidence="2 5" id="KW-0012">Acyltransferase</keyword>
<comment type="caution">
    <text evidence="5">The sequence shown here is derived from an EMBL/GenBank/DDBJ whole genome shotgun (WGS) entry which is preliminary data.</text>
</comment>
<evidence type="ECO:0000259" key="4">
    <source>
        <dbReference type="Pfam" id="PF13302"/>
    </source>
</evidence>
<dbReference type="InterPro" id="IPR051531">
    <property type="entry name" value="N-acetyltransferase"/>
</dbReference>
<accession>A0ABV6GBX0</accession>
<comment type="similarity">
    <text evidence="3">Belongs to the acetyltransferase family. RimJ subfamily.</text>
</comment>
<dbReference type="EC" id="2.3.-.-" evidence="5"/>
<dbReference type="PANTHER" id="PTHR43792:SF8">
    <property type="entry name" value="[RIBOSOMAL PROTEIN US5]-ALANINE N-ACETYLTRANSFERASE"/>
    <property type="match status" value="1"/>
</dbReference>
<dbReference type="InterPro" id="IPR016181">
    <property type="entry name" value="Acyl_CoA_acyltransferase"/>
</dbReference>
<evidence type="ECO:0000256" key="2">
    <source>
        <dbReference type="ARBA" id="ARBA00023315"/>
    </source>
</evidence>
<reference evidence="5 6" key="1">
    <citation type="submission" date="2024-09" db="EMBL/GenBank/DDBJ databases">
        <authorList>
            <person name="Sun Q."/>
            <person name="Mori K."/>
        </authorList>
    </citation>
    <scope>NUCLEOTIDE SEQUENCE [LARGE SCALE GENOMIC DNA]</scope>
    <source>
        <strain evidence="5 6">CCM 7228</strain>
    </source>
</reference>
<sequence length="88" mass="10302">MGVEYWGKGYTTEAARRIICYGFQHLQLNKIFAATMSHNPASSRVMKKVDMTYEGTAREHVKKWGNYVDLDFYTILRSEWDVTKEETT</sequence>
<evidence type="ECO:0000256" key="1">
    <source>
        <dbReference type="ARBA" id="ARBA00022679"/>
    </source>
</evidence>
<keyword evidence="1 5" id="KW-0808">Transferase</keyword>
<dbReference type="Gene3D" id="3.40.630.30">
    <property type="match status" value="1"/>
</dbReference>
<organism evidence="5 6">
    <name type="scientific">Metabacillus herbersteinensis</name>
    <dbReference type="NCBI Taxonomy" id="283816"/>
    <lineage>
        <taxon>Bacteria</taxon>
        <taxon>Bacillati</taxon>
        <taxon>Bacillota</taxon>
        <taxon>Bacilli</taxon>
        <taxon>Bacillales</taxon>
        <taxon>Bacillaceae</taxon>
        <taxon>Metabacillus</taxon>
    </lineage>
</organism>
<dbReference type="PANTHER" id="PTHR43792">
    <property type="entry name" value="GNAT FAMILY, PUTATIVE (AFU_ORTHOLOGUE AFUA_3G00765)-RELATED-RELATED"/>
    <property type="match status" value="1"/>
</dbReference>
<dbReference type="GO" id="GO:0016746">
    <property type="term" value="F:acyltransferase activity"/>
    <property type="evidence" value="ECO:0007669"/>
    <property type="project" value="UniProtKB-KW"/>
</dbReference>
<dbReference type="Proteomes" id="UP001589854">
    <property type="component" value="Unassembled WGS sequence"/>
</dbReference>
<keyword evidence="6" id="KW-1185">Reference proteome</keyword>
<dbReference type="SUPFAM" id="SSF55729">
    <property type="entry name" value="Acyl-CoA N-acyltransferases (Nat)"/>
    <property type="match status" value="1"/>
</dbReference>
<dbReference type="EMBL" id="JBHLVO010000003">
    <property type="protein sequence ID" value="MFC0271160.1"/>
    <property type="molecule type" value="Genomic_DNA"/>
</dbReference>
<evidence type="ECO:0000313" key="5">
    <source>
        <dbReference type="EMBL" id="MFC0271160.1"/>
    </source>
</evidence>
<dbReference type="RefSeq" id="WP_378931905.1">
    <property type="nucleotide sequence ID" value="NZ_JBHLVO010000003.1"/>
</dbReference>
<dbReference type="Pfam" id="PF13302">
    <property type="entry name" value="Acetyltransf_3"/>
    <property type="match status" value="1"/>
</dbReference>